<dbReference type="Proteomes" id="UP000254925">
    <property type="component" value="Unassembled WGS sequence"/>
</dbReference>
<evidence type="ECO:0000313" key="3">
    <source>
        <dbReference type="Proteomes" id="UP000254925"/>
    </source>
</evidence>
<proteinExistence type="predicted"/>
<dbReference type="RefSeq" id="WP_114769246.1">
    <property type="nucleotide sequence ID" value="NZ_QQBB01000002.1"/>
</dbReference>
<organism evidence="2 3">
    <name type="scientific">Microvirga subterranea</name>
    <dbReference type="NCBI Taxonomy" id="186651"/>
    <lineage>
        <taxon>Bacteria</taxon>
        <taxon>Pseudomonadati</taxon>
        <taxon>Pseudomonadota</taxon>
        <taxon>Alphaproteobacteria</taxon>
        <taxon>Hyphomicrobiales</taxon>
        <taxon>Methylobacteriaceae</taxon>
        <taxon>Microvirga</taxon>
    </lineage>
</organism>
<feature type="signal peptide" evidence="1">
    <location>
        <begin position="1"/>
        <end position="21"/>
    </location>
</feature>
<feature type="chain" id="PRO_5016928007" evidence="1">
    <location>
        <begin position="22"/>
        <end position="139"/>
    </location>
</feature>
<protein>
    <submittedName>
        <fullName evidence="2">Uncharacterized protein</fullName>
    </submittedName>
</protein>
<accession>A0A370HSZ3</accession>
<comment type="caution">
    <text evidence="2">The sequence shown here is derived from an EMBL/GenBank/DDBJ whole genome shotgun (WGS) entry which is preliminary data.</text>
</comment>
<evidence type="ECO:0000313" key="2">
    <source>
        <dbReference type="EMBL" id="RDI61071.1"/>
    </source>
</evidence>
<evidence type="ECO:0000256" key="1">
    <source>
        <dbReference type="SAM" id="SignalP"/>
    </source>
</evidence>
<dbReference type="AlphaFoldDB" id="A0A370HSZ3"/>
<keyword evidence="1" id="KW-0732">Signal</keyword>
<sequence length="139" mass="15099">MRRFKVIACVASMLSVLPWQHPGCAGAETIQIDGESHDFVRMSHEESMGRIPSFATGMKRANISGRLAVCIAGLDLPVSTEQGDHRYGAYCLLRRDGASTTVQVCSHETAGLFRIEAVDLTTASIANLAGFVRRHCYGD</sequence>
<reference evidence="2 3" key="1">
    <citation type="submission" date="2018-07" db="EMBL/GenBank/DDBJ databases">
        <title>Genomic Encyclopedia of Type Strains, Phase IV (KMG-IV): sequencing the most valuable type-strain genomes for metagenomic binning, comparative biology and taxonomic classification.</title>
        <authorList>
            <person name="Goeker M."/>
        </authorList>
    </citation>
    <scope>NUCLEOTIDE SEQUENCE [LARGE SCALE GENOMIC DNA]</scope>
    <source>
        <strain evidence="2 3">DSM 14364</strain>
    </source>
</reference>
<name>A0A370HSZ3_9HYPH</name>
<keyword evidence="3" id="KW-1185">Reference proteome</keyword>
<dbReference type="OrthoDB" id="5574481at2"/>
<dbReference type="EMBL" id="QQBB01000002">
    <property type="protein sequence ID" value="RDI61071.1"/>
    <property type="molecule type" value="Genomic_DNA"/>
</dbReference>
<gene>
    <name evidence="2" type="ORF">DES45_102465</name>
</gene>